<reference evidence="2 3" key="1">
    <citation type="submission" date="2024-07" db="EMBL/GenBank/DDBJ databases">
        <title>Section-level genome sequencing and comparative genomics of Aspergillus sections Usti and Cavernicolus.</title>
        <authorList>
            <consortium name="Lawrence Berkeley National Laboratory"/>
            <person name="Nybo J.L."/>
            <person name="Vesth T.C."/>
            <person name="Theobald S."/>
            <person name="Frisvad J.C."/>
            <person name="Larsen T.O."/>
            <person name="Kjaerboelling I."/>
            <person name="Rothschild-Mancinelli K."/>
            <person name="Lyhne E.K."/>
            <person name="Kogle M.E."/>
            <person name="Barry K."/>
            <person name="Clum A."/>
            <person name="Na H."/>
            <person name="Ledsgaard L."/>
            <person name="Lin J."/>
            <person name="Lipzen A."/>
            <person name="Kuo A."/>
            <person name="Riley R."/>
            <person name="Mondo S."/>
            <person name="LaButti K."/>
            <person name="Haridas S."/>
            <person name="Pangalinan J."/>
            <person name="Salamov A.A."/>
            <person name="Simmons B.A."/>
            <person name="Magnuson J.K."/>
            <person name="Chen J."/>
            <person name="Drula E."/>
            <person name="Henrissat B."/>
            <person name="Wiebenga A."/>
            <person name="Lubbers R.J."/>
            <person name="Gomes A.C."/>
            <person name="Macurrencykelacurrency M.R."/>
            <person name="Stajich J."/>
            <person name="Grigoriev I.V."/>
            <person name="Mortensen U.H."/>
            <person name="De vries R.P."/>
            <person name="Baker S.E."/>
            <person name="Andersen M.R."/>
        </authorList>
    </citation>
    <scope>NUCLEOTIDE SEQUENCE [LARGE SCALE GENOMIC DNA]</scope>
    <source>
        <strain evidence="2 3">CBS 756.74</strain>
    </source>
</reference>
<accession>A0ABR4L9X5</accession>
<dbReference type="Proteomes" id="UP001610444">
    <property type="component" value="Unassembled WGS sequence"/>
</dbReference>
<keyword evidence="3" id="KW-1185">Reference proteome</keyword>
<organism evidence="2 3">
    <name type="scientific">Aspergillus pseudodeflectus</name>
    <dbReference type="NCBI Taxonomy" id="176178"/>
    <lineage>
        <taxon>Eukaryota</taxon>
        <taxon>Fungi</taxon>
        <taxon>Dikarya</taxon>
        <taxon>Ascomycota</taxon>
        <taxon>Pezizomycotina</taxon>
        <taxon>Eurotiomycetes</taxon>
        <taxon>Eurotiomycetidae</taxon>
        <taxon>Eurotiales</taxon>
        <taxon>Aspergillaceae</taxon>
        <taxon>Aspergillus</taxon>
        <taxon>Aspergillus subgen. Nidulantes</taxon>
    </lineage>
</organism>
<evidence type="ECO:0000256" key="1">
    <source>
        <dbReference type="SAM" id="MobiDB-lite"/>
    </source>
</evidence>
<evidence type="ECO:0000313" key="3">
    <source>
        <dbReference type="Proteomes" id="UP001610444"/>
    </source>
</evidence>
<gene>
    <name evidence="2" type="ORF">BJX68DRAFT_2393</name>
</gene>
<comment type="caution">
    <text evidence="2">The sequence shown here is derived from an EMBL/GenBank/DDBJ whole genome shotgun (WGS) entry which is preliminary data.</text>
</comment>
<dbReference type="EMBL" id="JBFXLR010000001">
    <property type="protein sequence ID" value="KAL2861337.1"/>
    <property type="molecule type" value="Genomic_DNA"/>
</dbReference>
<feature type="region of interest" description="Disordered" evidence="1">
    <location>
        <begin position="35"/>
        <end position="66"/>
    </location>
</feature>
<feature type="compositionally biased region" description="Basic and acidic residues" evidence="1">
    <location>
        <begin position="35"/>
        <end position="52"/>
    </location>
</feature>
<sequence>MNVMIAMIISIAKFHAGQLEKALLLLVRPNQSTRLKTDDQANNRGKARENSERSGILHRKDTIKQE</sequence>
<protein>
    <submittedName>
        <fullName evidence="2">Uncharacterized protein</fullName>
    </submittedName>
</protein>
<dbReference type="RefSeq" id="XP_070905427.1">
    <property type="nucleotide sequence ID" value="XM_071040502.1"/>
</dbReference>
<name>A0ABR4L9X5_9EURO</name>
<evidence type="ECO:0000313" key="2">
    <source>
        <dbReference type="EMBL" id="KAL2861337.1"/>
    </source>
</evidence>
<proteinExistence type="predicted"/>
<dbReference type="GeneID" id="98155666"/>